<dbReference type="SUPFAM" id="SSF48239">
    <property type="entry name" value="Terpenoid cyclases/Protein prenyltransferases"/>
    <property type="match status" value="1"/>
</dbReference>
<dbReference type="FunFam" id="1.50.10.130:FF:000001">
    <property type="entry name" value="Isoprene synthase, chloroplastic"/>
    <property type="match status" value="1"/>
</dbReference>
<dbReference type="InterPro" id="IPR036965">
    <property type="entry name" value="Terpene_synth_N_sf"/>
</dbReference>
<dbReference type="Gene3D" id="1.10.600.10">
    <property type="entry name" value="Farnesyl Diphosphate Synthase"/>
    <property type="match status" value="1"/>
</dbReference>
<dbReference type="PANTHER" id="PTHR31225:SF248">
    <property type="entry name" value="(+)-DELTA-CADINENE SYNTHASE"/>
    <property type="match status" value="1"/>
</dbReference>
<dbReference type="KEGG" id="dzi:111288018"/>
<dbReference type="PANTHER" id="PTHR31225">
    <property type="entry name" value="OS04G0344100 PROTEIN-RELATED"/>
    <property type="match status" value="1"/>
</dbReference>
<evidence type="ECO:0000313" key="10">
    <source>
        <dbReference type="RefSeq" id="XP_022734497.1"/>
    </source>
</evidence>
<dbReference type="Gene3D" id="1.50.10.130">
    <property type="entry name" value="Terpene synthase, N-terminal domain"/>
    <property type="match status" value="1"/>
</dbReference>
<dbReference type="InterPro" id="IPR034741">
    <property type="entry name" value="Terpene_cyclase-like_1_C"/>
</dbReference>
<dbReference type="InterPro" id="IPR050148">
    <property type="entry name" value="Terpene_synthase-like"/>
</dbReference>
<dbReference type="InterPro" id="IPR001906">
    <property type="entry name" value="Terpene_synth_N"/>
</dbReference>
<dbReference type="RefSeq" id="XP_022734497.1">
    <property type="nucleotide sequence ID" value="XM_022878762.1"/>
</dbReference>
<accession>A0A6P5Y215</accession>
<dbReference type="SUPFAM" id="SSF48576">
    <property type="entry name" value="Terpenoid synthases"/>
    <property type="match status" value="1"/>
</dbReference>
<evidence type="ECO:0000256" key="6">
    <source>
        <dbReference type="ARBA" id="ARBA00023239"/>
    </source>
</evidence>
<evidence type="ECO:0000256" key="5">
    <source>
        <dbReference type="ARBA" id="ARBA00022842"/>
    </source>
</evidence>
<gene>
    <name evidence="10" type="primary">LOC111288018</name>
</gene>
<evidence type="ECO:0000256" key="4">
    <source>
        <dbReference type="ARBA" id="ARBA00022723"/>
    </source>
</evidence>
<dbReference type="Proteomes" id="UP000515121">
    <property type="component" value="Unplaced"/>
</dbReference>
<dbReference type="EC" id="4.2.3.13" evidence="3"/>
<keyword evidence="5" id="KW-0460">Magnesium</keyword>
<dbReference type="Pfam" id="PF01397">
    <property type="entry name" value="Terpene_synth"/>
    <property type="match status" value="1"/>
</dbReference>
<evidence type="ECO:0000256" key="2">
    <source>
        <dbReference type="ARBA" id="ARBA00002383"/>
    </source>
</evidence>
<evidence type="ECO:0000259" key="8">
    <source>
        <dbReference type="Pfam" id="PF03936"/>
    </source>
</evidence>
<evidence type="ECO:0000256" key="3">
    <source>
        <dbReference type="ARBA" id="ARBA00013103"/>
    </source>
</evidence>
<dbReference type="InterPro" id="IPR005630">
    <property type="entry name" value="Terpene_synthase_metal-bd"/>
</dbReference>
<evidence type="ECO:0000313" key="9">
    <source>
        <dbReference type="Proteomes" id="UP000515121"/>
    </source>
</evidence>
<keyword evidence="6" id="KW-0456">Lyase</keyword>
<name>A0A6P5Y215_DURZI</name>
<dbReference type="OrthoDB" id="1877784at2759"/>
<dbReference type="SFLD" id="SFLDS00005">
    <property type="entry name" value="Isoprenoid_Synthase_Type_I"/>
    <property type="match status" value="1"/>
</dbReference>
<comment type="cofactor">
    <cofactor evidence="1">
        <name>Mg(2+)</name>
        <dbReference type="ChEBI" id="CHEBI:18420"/>
    </cofactor>
</comment>
<dbReference type="InterPro" id="IPR008949">
    <property type="entry name" value="Isoprenoid_synthase_dom_sf"/>
</dbReference>
<comment type="function">
    <text evidence="2">Responsible for the cyclization of trans,trans-farnesyl diphosphate (FPP) to (+)-delta cadinene.</text>
</comment>
<organism evidence="9 10">
    <name type="scientific">Durio zibethinus</name>
    <name type="common">Durian</name>
    <dbReference type="NCBI Taxonomy" id="66656"/>
    <lineage>
        <taxon>Eukaryota</taxon>
        <taxon>Viridiplantae</taxon>
        <taxon>Streptophyta</taxon>
        <taxon>Embryophyta</taxon>
        <taxon>Tracheophyta</taxon>
        <taxon>Spermatophyta</taxon>
        <taxon>Magnoliopsida</taxon>
        <taxon>eudicotyledons</taxon>
        <taxon>Gunneridae</taxon>
        <taxon>Pentapetalae</taxon>
        <taxon>rosids</taxon>
        <taxon>malvids</taxon>
        <taxon>Malvales</taxon>
        <taxon>Malvaceae</taxon>
        <taxon>Helicteroideae</taxon>
        <taxon>Durio</taxon>
    </lineage>
</organism>
<proteinExistence type="predicted"/>
<evidence type="ECO:0000256" key="1">
    <source>
        <dbReference type="ARBA" id="ARBA00001946"/>
    </source>
</evidence>
<dbReference type="GO" id="GO:0016102">
    <property type="term" value="P:diterpenoid biosynthetic process"/>
    <property type="evidence" value="ECO:0007669"/>
    <property type="project" value="InterPro"/>
</dbReference>
<dbReference type="GeneID" id="111288018"/>
<feature type="domain" description="Terpene synthase metal-binding" evidence="8">
    <location>
        <begin position="263"/>
        <end position="502"/>
    </location>
</feature>
<feature type="domain" description="Terpene synthase N-terminal" evidence="7">
    <location>
        <begin position="32"/>
        <end position="206"/>
    </location>
</feature>
<dbReference type="GO" id="GO:0000287">
    <property type="term" value="F:magnesium ion binding"/>
    <property type="evidence" value="ECO:0007669"/>
    <property type="project" value="InterPro"/>
</dbReference>
<dbReference type="GO" id="GO:0047461">
    <property type="term" value="F:(+)-delta-cadinene synthase activity"/>
    <property type="evidence" value="ECO:0007669"/>
    <property type="project" value="UniProtKB-EC"/>
</dbReference>
<sequence>MSSQIFANSVSTHGDNMSNENRHLAKFNPHFWGDIFLSCPSEMDMDTRTQLQYEDLKQEVRRMLATTMDKPSQKLYLIDTVQRLGVAYHFEKEIEVALQNIYHVDCNNIEGDDDDLYTISVRFRLLREHGFNVHCESFNRLKDEKGNFKESLIGDVKGLLELYEAAHLRVHGENILEEAFAFTTSHLKQVETMVDYPLSKQVANALKRLLRKSLPRLVARSYISIYEGYGTEDENLIKFAKLDFMMVQHFHKKEIGVIYRWWKGLDVEKKFSFARDRLVECYLWILGVYFEPHYSLARTFMTKVTAFTSILDDIYDAYGTLEELEIFLKAIHRWDINCIDPLPDYMKLFYSELLNVYKEMEDLMMKQGKLYRVQLAKEAMKEQCQAYYVEAKWLHENYTPTVEEYMSIALVSCAYKMLTIASFVGMEDTITKDTFIWAFNDPKILRASTIICRLMDDIASHKFEQERGHIPSAVECYMKQYGVSEQVAYNELNKQIEDAWKDINEEFLKPTAVPVAAFNRILNFTRVIDLIYKDEDAYTLVGEAVKTSINSLLIDPIPI</sequence>
<dbReference type="SFLD" id="SFLDG01019">
    <property type="entry name" value="Terpene_Cyclase_Like_1_C_Termi"/>
    <property type="match status" value="1"/>
</dbReference>
<dbReference type="AlphaFoldDB" id="A0A6P5Y215"/>
<protein>
    <recommendedName>
        <fullName evidence="3">(+)-delta-cadinene synthase</fullName>
        <ecNumber evidence="3">4.2.3.13</ecNumber>
    </recommendedName>
</protein>
<evidence type="ECO:0000259" key="7">
    <source>
        <dbReference type="Pfam" id="PF01397"/>
    </source>
</evidence>
<dbReference type="Pfam" id="PF03936">
    <property type="entry name" value="Terpene_synth_C"/>
    <property type="match status" value="1"/>
</dbReference>
<dbReference type="InterPro" id="IPR044814">
    <property type="entry name" value="Terpene_cyclase_plant_C1"/>
</dbReference>
<keyword evidence="9" id="KW-1185">Reference proteome</keyword>
<dbReference type="InterPro" id="IPR008930">
    <property type="entry name" value="Terpenoid_cyclase/PrenylTrfase"/>
</dbReference>
<dbReference type="CDD" id="cd00684">
    <property type="entry name" value="Terpene_cyclase_plant_C1"/>
    <property type="match status" value="1"/>
</dbReference>
<reference evidence="10" key="1">
    <citation type="submission" date="2025-08" db="UniProtKB">
        <authorList>
            <consortium name="RefSeq"/>
        </authorList>
    </citation>
    <scope>IDENTIFICATION</scope>
    <source>
        <tissue evidence="10">Fruit stalk</tissue>
    </source>
</reference>
<keyword evidence="4" id="KW-0479">Metal-binding</keyword>
<dbReference type="FunFam" id="1.10.600.10:FF:000007">
    <property type="entry name" value="Isoprene synthase, chloroplastic"/>
    <property type="match status" value="1"/>
</dbReference>